<dbReference type="InterPro" id="IPR032821">
    <property type="entry name" value="PKS_assoc"/>
</dbReference>
<dbReference type="InterPro" id="IPR049900">
    <property type="entry name" value="PKS_mFAS_DH"/>
</dbReference>
<evidence type="ECO:0000313" key="5">
    <source>
        <dbReference type="Proteomes" id="UP000566819"/>
    </source>
</evidence>
<dbReference type="InterPro" id="IPR042104">
    <property type="entry name" value="PKS_dehydratase_sf"/>
</dbReference>
<dbReference type="PROSITE" id="PS52004">
    <property type="entry name" value="KS3_2"/>
    <property type="match status" value="1"/>
</dbReference>
<dbReference type="SMART" id="SM00827">
    <property type="entry name" value="PKS_AT"/>
    <property type="match status" value="1"/>
</dbReference>
<dbReference type="Pfam" id="PF14765">
    <property type="entry name" value="PS-DH"/>
    <property type="match status" value="1"/>
</dbReference>
<dbReference type="Pfam" id="PF21089">
    <property type="entry name" value="PKS_DH_N"/>
    <property type="match status" value="1"/>
</dbReference>
<dbReference type="InterPro" id="IPR014031">
    <property type="entry name" value="Ketoacyl_synth_C"/>
</dbReference>
<dbReference type="Gene3D" id="3.40.366.10">
    <property type="entry name" value="Malonyl-Coenzyme A Acyl Carrier Protein, domain 2"/>
    <property type="match status" value="1"/>
</dbReference>
<evidence type="ECO:0000313" key="4">
    <source>
        <dbReference type="EMBL" id="KAF4627893.1"/>
    </source>
</evidence>
<feature type="active site" description="Proton acceptor; for dehydratase activity" evidence="1">
    <location>
        <position position="965"/>
    </location>
</feature>
<dbReference type="InterPro" id="IPR016036">
    <property type="entry name" value="Malonyl_transacylase_ACP-bd"/>
</dbReference>
<keyword evidence="5" id="KW-1185">Reference proteome</keyword>
<dbReference type="Proteomes" id="UP000566819">
    <property type="component" value="Unassembled WGS sequence"/>
</dbReference>
<dbReference type="SUPFAM" id="SSF55048">
    <property type="entry name" value="Probable ACP-binding domain of malonyl-CoA ACP transacylase"/>
    <property type="match status" value="1"/>
</dbReference>
<accession>A0A8H4RE67</accession>
<dbReference type="InterPro" id="IPR020841">
    <property type="entry name" value="PKS_Beta-ketoAc_synthase_dom"/>
</dbReference>
<dbReference type="GO" id="GO:0004312">
    <property type="term" value="F:fatty acid synthase activity"/>
    <property type="evidence" value="ECO:0007669"/>
    <property type="project" value="TreeGrafter"/>
</dbReference>
<feature type="domain" description="Ketosynthase family 3 (KS3)" evidence="2">
    <location>
        <begin position="39"/>
        <end position="458"/>
    </location>
</feature>
<dbReference type="GO" id="GO:0006633">
    <property type="term" value="P:fatty acid biosynthetic process"/>
    <property type="evidence" value="ECO:0007669"/>
    <property type="project" value="TreeGrafter"/>
</dbReference>
<dbReference type="InterPro" id="IPR050091">
    <property type="entry name" value="PKS_NRPS_Biosynth_Enz"/>
</dbReference>
<dbReference type="PROSITE" id="PS52019">
    <property type="entry name" value="PKS_MFAS_DH"/>
    <property type="match status" value="1"/>
</dbReference>
<reference evidence="4 5" key="1">
    <citation type="submission" date="2020-03" db="EMBL/GenBank/DDBJ databases">
        <title>Draft Genome Sequence of Cudoniella acicularis.</title>
        <authorList>
            <person name="Buettner E."/>
            <person name="Kellner H."/>
        </authorList>
    </citation>
    <scope>NUCLEOTIDE SEQUENCE [LARGE SCALE GENOMIC DNA]</scope>
    <source>
        <strain evidence="4 5">DSM 108380</strain>
    </source>
</reference>
<comment type="caution">
    <text evidence="4">The sequence shown here is derived from an EMBL/GenBank/DDBJ whole genome shotgun (WGS) entry which is preliminary data.</text>
</comment>
<name>A0A8H4RE67_9HELO</name>
<dbReference type="InterPro" id="IPR020807">
    <property type="entry name" value="PKS_DH"/>
</dbReference>
<evidence type="ECO:0000259" key="3">
    <source>
        <dbReference type="PROSITE" id="PS52019"/>
    </source>
</evidence>
<dbReference type="SUPFAM" id="SSF52151">
    <property type="entry name" value="FabD/lysophospholipase-like"/>
    <property type="match status" value="1"/>
</dbReference>
<dbReference type="Gene3D" id="3.10.129.110">
    <property type="entry name" value="Polyketide synthase dehydratase"/>
    <property type="match status" value="1"/>
</dbReference>
<dbReference type="CDD" id="cd00833">
    <property type="entry name" value="PKS"/>
    <property type="match status" value="1"/>
</dbReference>
<dbReference type="Pfam" id="PF00109">
    <property type="entry name" value="ketoacyl-synt"/>
    <property type="match status" value="1"/>
</dbReference>
<dbReference type="EMBL" id="JAAMPI010000894">
    <property type="protein sequence ID" value="KAF4627893.1"/>
    <property type="molecule type" value="Genomic_DNA"/>
</dbReference>
<dbReference type="SMART" id="SM00826">
    <property type="entry name" value="PKS_DH"/>
    <property type="match status" value="1"/>
</dbReference>
<dbReference type="InterPro" id="IPR016039">
    <property type="entry name" value="Thiolase-like"/>
</dbReference>
<dbReference type="InterPro" id="IPR016035">
    <property type="entry name" value="Acyl_Trfase/lysoPLipase"/>
</dbReference>
<dbReference type="SUPFAM" id="SSF53901">
    <property type="entry name" value="Thiolase-like"/>
    <property type="match status" value="1"/>
</dbReference>
<gene>
    <name evidence="4" type="ORF">G7Y89_g10264</name>
</gene>
<dbReference type="PANTHER" id="PTHR43775">
    <property type="entry name" value="FATTY ACID SYNTHASE"/>
    <property type="match status" value="1"/>
</dbReference>
<dbReference type="AlphaFoldDB" id="A0A8H4RE67"/>
<evidence type="ECO:0000259" key="2">
    <source>
        <dbReference type="PROSITE" id="PS52004"/>
    </source>
</evidence>
<dbReference type="InterPro" id="IPR049552">
    <property type="entry name" value="PKS_DH_N"/>
</dbReference>
<dbReference type="GO" id="GO:0044550">
    <property type="term" value="P:secondary metabolite biosynthetic process"/>
    <property type="evidence" value="ECO:0007669"/>
    <property type="project" value="TreeGrafter"/>
</dbReference>
<proteinExistence type="predicted"/>
<dbReference type="InterPro" id="IPR014030">
    <property type="entry name" value="Ketoacyl_synth_N"/>
</dbReference>
<feature type="region of interest" description="N-terminal hotdog fold" evidence="1">
    <location>
        <begin position="933"/>
        <end position="1069"/>
    </location>
</feature>
<feature type="domain" description="PKS/mFAS DH" evidence="3">
    <location>
        <begin position="933"/>
        <end position="1145"/>
    </location>
</feature>
<protein>
    <recommendedName>
        <fullName evidence="6">Polyketide synthase</fullName>
    </recommendedName>
</protein>
<feature type="region of interest" description="C-terminal hotdog fold" evidence="1">
    <location>
        <begin position="1079"/>
        <end position="1145"/>
    </location>
</feature>
<dbReference type="OrthoDB" id="3559939at2759"/>
<sequence>MAPYITNIESESLPVNGVPVIDNTHISNHADPKPNKTTPRPIAICGMALRLPGGITTPSQFWDFLVSKKDARGPVPATRYNIAGFHSKSGKSNAIKTNHGYFLDESIDLGALDTTFFNMPKNEVERQDPQQRQLLEVTRECLDSAGEVNYRGKDVGCYIGSFGEDWVEAFAKDDQHHGTYRISGYSDFALANRLSYEFDLQGPSMVIRAACSSSLIALHQACLAIDRGECTSAIVGGASLITGPGQTAAMSEQGVLSPNGSCRTFDADADGYARAEAINAIFIKPLDDAIRDRNPIRAIIRSTASNCDGKTPSLFLPSTESHEAMIRKAYTSAGLDFTETPFCELHGTGTPIGDPLEAAAVANVFGDNGVYIGSVKPNVGHSEAASGITSLIKAVLAIEHRIIPPNIKFDKPNPRIPFESRKLIVPVEPTPWPKDRAVRVSVNSFGIGGSNAHAIVESASNFLPQKPAKTLKLNERHLLLFSANTAGSLQSQVSNLQQYAEEHPELLPDMAYTLAVRREHLPHRAYSIFAKGETTITAPAVKSSSTSALLVMIFTGQGAHWPQMGLELFKSQPTFRKCIQKLDQVLQALPDAPGWLIEEELQKTPDTSNLSQAAYSQPLCTAVQIALVENLTALGIRPAGVVGHSSGEMAAAFAAGKLTSSEAIIAAYYRGIVSGNITRHGKMAAIGMGWDETSGFLIDGVVIACENSPSSVTISGDEAPLDEVLTSIRAARPDVLARALKIDRAYHSHHMKEVGETYRQLTERRVFGNKPNPSVLFFSSVSGKQIHPSDSVGPNYWQSNLESPVRFRTAVTNLVHALETKYIKRKSKNLVFLEIGPHSALAGPLRQILTAASLSSPYIPAMIRKKDCTETFLSSIGQLYLQNVSVDFKALTDPLDSATALPDLPTYSWHHDKSFWYETRVMKEWRHRKYKHHELLGSRVPESTDNEPAWRSILSLDKTPWVRDHNIKNDVIFPCAGYVGMIAEVARQLSLSSQHSDGKFHGYTLRQVVVSTALVLDESKTTEIITQLTRQRLTDSLDSEWFDFTISSHNGVSWIKHCSGQVCATNESVENHGKPSPLPREVNSARFYDSMRRVGANYGPCFQGLRDITSATTSNTAFAHTTNTITGDDKDYLVHPTAFDNFLQL</sequence>
<dbReference type="SMART" id="SM00825">
    <property type="entry name" value="PKS_KS"/>
    <property type="match status" value="1"/>
</dbReference>
<feature type="active site" description="Proton donor; for dehydratase activity" evidence="1">
    <location>
        <position position="1140"/>
    </location>
</feature>
<dbReference type="PANTHER" id="PTHR43775:SF28">
    <property type="entry name" value="SYNTHASE, PUTATIVE-RELATED"/>
    <property type="match status" value="1"/>
</dbReference>
<evidence type="ECO:0008006" key="6">
    <source>
        <dbReference type="Google" id="ProtNLM"/>
    </source>
</evidence>
<evidence type="ECO:0000256" key="1">
    <source>
        <dbReference type="PROSITE-ProRule" id="PRU01363"/>
    </source>
</evidence>
<dbReference type="Gene3D" id="3.40.47.10">
    <property type="match status" value="1"/>
</dbReference>
<organism evidence="4 5">
    <name type="scientific">Cudoniella acicularis</name>
    <dbReference type="NCBI Taxonomy" id="354080"/>
    <lineage>
        <taxon>Eukaryota</taxon>
        <taxon>Fungi</taxon>
        <taxon>Dikarya</taxon>
        <taxon>Ascomycota</taxon>
        <taxon>Pezizomycotina</taxon>
        <taxon>Leotiomycetes</taxon>
        <taxon>Helotiales</taxon>
        <taxon>Tricladiaceae</taxon>
        <taxon>Cudoniella</taxon>
    </lineage>
</organism>
<dbReference type="InterPro" id="IPR014043">
    <property type="entry name" value="Acyl_transferase_dom"/>
</dbReference>
<dbReference type="InterPro" id="IPR001227">
    <property type="entry name" value="Ac_transferase_dom_sf"/>
</dbReference>
<dbReference type="Pfam" id="PF00698">
    <property type="entry name" value="Acyl_transf_1"/>
    <property type="match status" value="1"/>
</dbReference>
<dbReference type="InterPro" id="IPR049551">
    <property type="entry name" value="PKS_DH_C"/>
</dbReference>
<dbReference type="Pfam" id="PF02801">
    <property type="entry name" value="Ketoacyl-synt_C"/>
    <property type="match status" value="1"/>
</dbReference>
<dbReference type="Pfam" id="PF16197">
    <property type="entry name" value="KAsynt_C_assoc"/>
    <property type="match status" value="1"/>
</dbReference>